<proteinExistence type="predicted"/>
<organism evidence="2 3">
    <name type="scientific">Ascobolus immersus RN42</name>
    <dbReference type="NCBI Taxonomy" id="1160509"/>
    <lineage>
        <taxon>Eukaryota</taxon>
        <taxon>Fungi</taxon>
        <taxon>Dikarya</taxon>
        <taxon>Ascomycota</taxon>
        <taxon>Pezizomycotina</taxon>
        <taxon>Pezizomycetes</taxon>
        <taxon>Pezizales</taxon>
        <taxon>Ascobolaceae</taxon>
        <taxon>Ascobolus</taxon>
    </lineage>
</organism>
<evidence type="ECO:0000313" key="3">
    <source>
        <dbReference type="Proteomes" id="UP000275078"/>
    </source>
</evidence>
<dbReference type="EMBL" id="ML119697">
    <property type="protein sequence ID" value="RPA79566.1"/>
    <property type="molecule type" value="Genomic_DNA"/>
</dbReference>
<name>A0A3N4I2D3_ASCIM</name>
<keyword evidence="3" id="KW-1185">Reference proteome</keyword>
<gene>
    <name evidence="2" type="ORF">BJ508DRAFT_308189</name>
</gene>
<feature type="chain" id="PRO_5018258107" evidence="1">
    <location>
        <begin position="18"/>
        <end position="153"/>
    </location>
</feature>
<accession>A0A3N4I2D3</accession>
<feature type="signal peptide" evidence="1">
    <location>
        <begin position="1"/>
        <end position="17"/>
    </location>
</feature>
<sequence>MHPPTLLLTFLATTAFAHPIPQPHDAASSLINGGFTPEEYDRLFGPNGSMTNPCDDPAFPPSNLFKVGGSLSSNGASAGRFGSAHGLGPGFEGSGSVVCPPKAASVPLVEGVVATKAPMEGGSDSVPKKGWRFMEYIPKIIARQTCRIYNSCI</sequence>
<protein>
    <submittedName>
        <fullName evidence="2">Uncharacterized protein</fullName>
    </submittedName>
</protein>
<keyword evidence="1" id="KW-0732">Signal</keyword>
<evidence type="ECO:0000256" key="1">
    <source>
        <dbReference type="SAM" id="SignalP"/>
    </source>
</evidence>
<dbReference type="AlphaFoldDB" id="A0A3N4I2D3"/>
<evidence type="ECO:0000313" key="2">
    <source>
        <dbReference type="EMBL" id="RPA79566.1"/>
    </source>
</evidence>
<dbReference type="Proteomes" id="UP000275078">
    <property type="component" value="Unassembled WGS sequence"/>
</dbReference>
<reference evidence="2 3" key="1">
    <citation type="journal article" date="2018" name="Nat. Ecol. Evol.">
        <title>Pezizomycetes genomes reveal the molecular basis of ectomycorrhizal truffle lifestyle.</title>
        <authorList>
            <person name="Murat C."/>
            <person name="Payen T."/>
            <person name="Noel B."/>
            <person name="Kuo A."/>
            <person name="Morin E."/>
            <person name="Chen J."/>
            <person name="Kohler A."/>
            <person name="Krizsan K."/>
            <person name="Balestrini R."/>
            <person name="Da Silva C."/>
            <person name="Montanini B."/>
            <person name="Hainaut M."/>
            <person name="Levati E."/>
            <person name="Barry K.W."/>
            <person name="Belfiori B."/>
            <person name="Cichocki N."/>
            <person name="Clum A."/>
            <person name="Dockter R.B."/>
            <person name="Fauchery L."/>
            <person name="Guy J."/>
            <person name="Iotti M."/>
            <person name="Le Tacon F."/>
            <person name="Lindquist E.A."/>
            <person name="Lipzen A."/>
            <person name="Malagnac F."/>
            <person name="Mello A."/>
            <person name="Molinier V."/>
            <person name="Miyauchi S."/>
            <person name="Poulain J."/>
            <person name="Riccioni C."/>
            <person name="Rubini A."/>
            <person name="Sitrit Y."/>
            <person name="Splivallo R."/>
            <person name="Traeger S."/>
            <person name="Wang M."/>
            <person name="Zifcakova L."/>
            <person name="Wipf D."/>
            <person name="Zambonelli A."/>
            <person name="Paolocci F."/>
            <person name="Nowrousian M."/>
            <person name="Ottonello S."/>
            <person name="Baldrian P."/>
            <person name="Spatafora J.W."/>
            <person name="Henrissat B."/>
            <person name="Nagy L.G."/>
            <person name="Aury J.M."/>
            <person name="Wincker P."/>
            <person name="Grigoriev I.V."/>
            <person name="Bonfante P."/>
            <person name="Martin F.M."/>
        </authorList>
    </citation>
    <scope>NUCLEOTIDE SEQUENCE [LARGE SCALE GENOMIC DNA]</scope>
    <source>
        <strain evidence="2 3">RN42</strain>
    </source>
</reference>